<protein>
    <recommendedName>
        <fullName evidence="6">CASTOR/POLLUX/SYM8 ion channel conserved domain-containing protein</fullName>
    </recommendedName>
</protein>
<reference evidence="7" key="1">
    <citation type="submission" date="2021-01" db="EMBL/GenBank/DDBJ databases">
        <authorList>
            <person name="Corre E."/>
            <person name="Pelletier E."/>
            <person name="Niang G."/>
            <person name="Scheremetjew M."/>
            <person name="Finn R."/>
            <person name="Kale V."/>
            <person name="Holt S."/>
            <person name="Cochrane G."/>
            <person name="Meng A."/>
            <person name="Brown T."/>
            <person name="Cohen L."/>
        </authorList>
    </citation>
    <scope>NUCLEOTIDE SEQUENCE</scope>
    <source>
        <strain evidence="7">CCMP1897</strain>
    </source>
</reference>
<evidence type="ECO:0000256" key="3">
    <source>
        <dbReference type="ARBA" id="ARBA00022989"/>
    </source>
</evidence>
<dbReference type="EMBL" id="HBIS01000568">
    <property type="protein sequence ID" value="CAE0606664.1"/>
    <property type="molecule type" value="Transcribed_RNA"/>
</dbReference>
<dbReference type="InterPro" id="IPR010420">
    <property type="entry name" value="CASTOR/POLLUX/SYM8_dom"/>
</dbReference>
<dbReference type="PANTHER" id="PTHR31563">
    <property type="entry name" value="ION CHANNEL POLLUX-RELATED"/>
    <property type="match status" value="1"/>
</dbReference>
<dbReference type="AlphaFoldDB" id="A0A6U9PF04"/>
<gene>
    <name evidence="7" type="ORF">PSAL00342_LOCUS480</name>
    <name evidence="8" type="ORF">PSAL00342_LOCUS481</name>
</gene>
<feature type="transmembrane region" description="Helical" evidence="5">
    <location>
        <begin position="133"/>
        <end position="155"/>
    </location>
</feature>
<dbReference type="Gene3D" id="3.40.50.720">
    <property type="entry name" value="NAD(P)-binding Rossmann-like Domain"/>
    <property type="match status" value="1"/>
</dbReference>
<evidence type="ECO:0000256" key="2">
    <source>
        <dbReference type="ARBA" id="ARBA00022692"/>
    </source>
</evidence>
<evidence type="ECO:0000256" key="1">
    <source>
        <dbReference type="ARBA" id="ARBA00004141"/>
    </source>
</evidence>
<evidence type="ECO:0000313" key="7">
    <source>
        <dbReference type="EMBL" id="CAE0606664.1"/>
    </source>
</evidence>
<evidence type="ECO:0000259" key="6">
    <source>
        <dbReference type="Pfam" id="PF06241"/>
    </source>
</evidence>
<evidence type="ECO:0000256" key="4">
    <source>
        <dbReference type="ARBA" id="ARBA00023136"/>
    </source>
</evidence>
<dbReference type="PANTHER" id="PTHR31563:SF13">
    <property type="entry name" value="ION CHANNEL POLLUX-LIKE 1-RELATED"/>
    <property type="match status" value="1"/>
</dbReference>
<dbReference type="GO" id="GO:0016020">
    <property type="term" value="C:membrane"/>
    <property type="evidence" value="ECO:0007669"/>
    <property type="project" value="UniProtKB-SubCell"/>
</dbReference>
<comment type="subcellular location">
    <subcellularLocation>
        <location evidence="1">Membrane</location>
        <topology evidence="1">Multi-pass membrane protein</topology>
    </subcellularLocation>
</comment>
<keyword evidence="2 5" id="KW-0812">Transmembrane</keyword>
<feature type="transmembrane region" description="Helical" evidence="5">
    <location>
        <begin position="71"/>
        <end position="95"/>
    </location>
</feature>
<proteinExistence type="predicted"/>
<accession>A0A6U9PF04</accession>
<dbReference type="Pfam" id="PF06241">
    <property type="entry name" value="Castor_Poll_mid"/>
    <property type="match status" value="1"/>
</dbReference>
<evidence type="ECO:0000313" key="8">
    <source>
        <dbReference type="EMBL" id="CAE0606665.1"/>
    </source>
</evidence>
<sequence length="735" mass="81390">MLRRVCSPQIRLLHGQKNRTGRRRKDARVRANLEADGRPRTSVRPTIAVQMASPVEQFKYRVDCALQKHPVLYFAMLLAVTLSWVVVGGITWYAFKAKRSGKRERLRDTLWLAWSCVAASSTHTKEREGLNRFIALCMTLGGLASYSVFTGAASAQLKARFEQIRTMYDTPVLASNHAIIAGRNAQLPRLLEALESSQDYAKKSNPRVKRKTVLLLVEEKASELLHFLRAYKFKGLDVYCRQGSLSNALTFIQAGSENASQIVLLANSDDRYQSDSSALISVLALGNSVRKDTNLVIQTSKQSTGKLLSKLAIANVLPVRNQSPRLLVLCARQGGLAKILREMLAFHGPLINLRKYPQLDGLPYRHLRQGFDSACVVGIMRGQTPMFSPADSEILQADDTVLVLAPKQTHTSPPEALIAQAQQAREGMLDMPGNGVKVSSLLPMEKLDLGVEQILICGWRTGTVDMLVEFDKYVPKGSVATILAETPVAEREAMHERKVAGGSKSLKNLHVVHIQGNPLSETDMNKALDATEAGAQPTASQKKSLTVLTISNHDWIAGDAISSGDDKRTIFSALLAESIVQQKQIENFSILAEVVSQDIIEEMERSHPSCQYLSTVELQALFTAQVLEHRELLPVWEELTDEYGSEIYVKNIRYFAELGQPITFRDLEEVAFKYGQTAIGYRWRNRLYLNPTPKTTPIVFQEGDALVVIAEHGGTYKPALSASELALQADVLADA</sequence>
<feature type="domain" description="CASTOR/POLLUX/SYM8 ion channel conserved" evidence="6">
    <location>
        <begin position="325"/>
        <end position="416"/>
    </location>
</feature>
<organism evidence="7">
    <name type="scientific">Picocystis salinarum</name>
    <dbReference type="NCBI Taxonomy" id="88271"/>
    <lineage>
        <taxon>Eukaryota</taxon>
        <taxon>Viridiplantae</taxon>
        <taxon>Chlorophyta</taxon>
        <taxon>Picocystophyceae</taxon>
        <taxon>Picocystales</taxon>
        <taxon>Picocystaceae</taxon>
        <taxon>Picocystis</taxon>
    </lineage>
</organism>
<dbReference type="EMBL" id="HBIS01000569">
    <property type="protein sequence ID" value="CAE0606665.1"/>
    <property type="molecule type" value="Transcribed_RNA"/>
</dbReference>
<dbReference type="InterPro" id="IPR044849">
    <property type="entry name" value="CASTOR/POLLUX/SYM8-like"/>
</dbReference>
<name>A0A6U9PF04_9CHLO</name>
<keyword evidence="3 5" id="KW-1133">Transmembrane helix</keyword>
<evidence type="ECO:0000256" key="5">
    <source>
        <dbReference type="SAM" id="Phobius"/>
    </source>
</evidence>
<dbReference type="GO" id="GO:0006811">
    <property type="term" value="P:monoatomic ion transport"/>
    <property type="evidence" value="ECO:0007669"/>
    <property type="project" value="InterPro"/>
</dbReference>
<keyword evidence="4 5" id="KW-0472">Membrane</keyword>